<keyword evidence="1" id="KW-0812">Transmembrane</keyword>
<proteinExistence type="predicted"/>
<accession>A0A1I7S2K6</accession>
<feature type="transmembrane region" description="Helical" evidence="1">
    <location>
        <begin position="17"/>
        <end position="35"/>
    </location>
</feature>
<keyword evidence="1" id="KW-1133">Transmembrane helix</keyword>
<reference evidence="3" key="1">
    <citation type="submission" date="2016-11" db="UniProtKB">
        <authorList>
            <consortium name="WormBaseParasite"/>
        </authorList>
    </citation>
    <scope>IDENTIFICATION</scope>
</reference>
<name>A0A1I7S2K6_BURXY</name>
<evidence type="ECO:0000313" key="2">
    <source>
        <dbReference type="Proteomes" id="UP000095284"/>
    </source>
</evidence>
<dbReference type="AlphaFoldDB" id="A0A1I7S2K6"/>
<evidence type="ECO:0000256" key="1">
    <source>
        <dbReference type="SAM" id="Phobius"/>
    </source>
</evidence>
<protein>
    <submittedName>
        <fullName evidence="3">Transmembrane protein</fullName>
    </submittedName>
</protein>
<keyword evidence="1" id="KW-0472">Membrane</keyword>
<evidence type="ECO:0000313" key="3">
    <source>
        <dbReference type="WBParaSite" id="BXY_0723600.1"/>
    </source>
</evidence>
<sequence>MVNTGNLTPWAIFKKRASLWIVPGICGTLIFLDFFHTYQWKKEMGTFTVSYLVKTVFNQHKYKIPFVILTGYVGYCYEKSGEYKASMMKGQSRMYAHLREGLPKDADIWRY</sequence>
<dbReference type="WBParaSite" id="BXY_0723600.1">
    <property type="protein sequence ID" value="BXY_0723600.1"/>
    <property type="gene ID" value="BXY_0723600"/>
</dbReference>
<dbReference type="Proteomes" id="UP000095284">
    <property type="component" value="Unplaced"/>
</dbReference>
<dbReference type="eggNOG" id="ENOG502SGR8">
    <property type="taxonomic scope" value="Eukaryota"/>
</dbReference>
<organism evidence="2 3">
    <name type="scientific">Bursaphelenchus xylophilus</name>
    <name type="common">Pinewood nematode worm</name>
    <name type="synonym">Aphelenchoides xylophilus</name>
    <dbReference type="NCBI Taxonomy" id="6326"/>
    <lineage>
        <taxon>Eukaryota</taxon>
        <taxon>Metazoa</taxon>
        <taxon>Ecdysozoa</taxon>
        <taxon>Nematoda</taxon>
        <taxon>Chromadorea</taxon>
        <taxon>Rhabditida</taxon>
        <taxon>Tylenchina</taxon>
        <taxon>Tylenchomorpha</taxon>
        <taxon>Aphelenchoidea</taxon>
        <taxon>Aphelenchoididae</taxon>
        <taxon>Bursaphelenchus</taxon>
    </lineage>
</organism>